<dbReference type="Proteomes" id="UP000179807">
    <property type="component" value="Unassembled WGS sequence"/>
</dbReference>
<dbReference type="GeneID" id="94843313"/>
<organism evidence="3 4">
    <name type="scientific">Tritrichomonas foetus</name>
    <dbReference type="NCBI Taxonomy" id="1144522"/>
    <lineage>
        <taxon>Eukaryota</taxon>
        <taxon>Metamonada</taxon>
        <taxon>Parabasalia</taxon>
        <taxon>Tritrichomonadida</taxon>
        <taxon>Tritrichomonadidae</taxon>
        <taxon>Tritrichomonas</taxon>
    </lineage>
</organism>
<proteinExistence type="predicted"/>
<dbReference type="Gene3D" id="1.10.510.10">
    <property type="entry name" value="Transferase(Phosphotransferase) domain 1"/>
    <property type="match status" value="2"/>
</dbReference>
<dbReference type="PANTHER" id="PTHR44329">
    <property type="entry name" value="SERINE/THREONINE-PROTEIN KINASE TNNI3K-RELATED"/>
    <property type="match status" value="1"/>
</dbReference>
<evidence type="ECO:0000313" key="4">
    <source>
        <dbReference type="Proteomes" id="UP000179807"/>
    </source>
</evidence>
<feature type="region of interest" description="Disordered" evidence="1">
    <location>
        <begin position="418"/>
        <end position="451"/>
    </location>
</feature>
<dbReference type="InterPro" id="IPR000719">
    <property type="entry name" value="Prot_kinase_dom"/>
</dbReference>
<accession>A0A1J4JNC3</accession>
<dbReference type="SUPFAM" id="SSF48371">
    <property type="entry name" value="ARM repeat"/>
    <property type="match status" value="1"/>
</dbReference>
<dbReference type="InterPro" id="IPR016024">
    <property type="entry name" value="ARM-type_fold"/>
</dbReference>
<reference evidence="3" key="1">
    <citation type="submission" date="2016-10" db="EMBL/GenBank/DDBJ databases">
        <authorList>
            <person name="Benchimol M."/>
            <person name="Almeida L.G."/>
            <person name="Vasconcelos A.T."/>
            <person name="Perreira-Neves A."/>
            <person name="Rosa I.A."/>
            <person name="Tasca T."/>
            <person name="Bogo M.R."/>
            <person name="de Souza W."/>
        </authorList>
    </citation>
    <scope>NUCLEOTIDE SEQUENCE [LARGE SCALE GENOMIC DNA]</scope>
    <source>
        <strain evidence="3">K</strain>
    </source>
</reference>
<dbReference type="RefSeq" id="XP_068353761.1">
    <property type="nucleotide sequence ID" value="XM_068508609.1"/>
</dbReference>
<dbReference type="VEuPathDB" id="TrichDB:TRFO_32646"/>
<comment type="caution">
    <text evidence="3">The sequence shown here is derived from an EMBL/GenBank/DDBJ whole genome shotgun (WGS) entry which is preliminary data.</text>
</comment>
<dbReference type="PANTHER" id="PTHR44329:SF214">
    <property type="entry name" value="PROTEIN KINASE DOMAIN-CONTAINING PROTEIN"/>
    <property type="match status" value="1"/>
</dbReference>
<dbReference type="SUPFAM" id="SSF56112">
    <property type="entry name" value="Protein kinase-like (PK-like)"/>
    <property type="match status" value="1"/>
</dbReference>
<dbReference type="Pfam" id="PF07714">
    <property type="entry name" value="PK_Tyr_Ser-Thr"/>
    <property type="match status" value="2"/>
</dbReference>
<dbReference type="InterPro" id="IPR051681">
    <property type="entry name" value="Ser/Thr_Kinases-Pseudokinases"/>
</dbReference>
<protein>
    <recommendedName>
        <fullName evidence="2">Protein kinase domain-containing protein</fullName>
    </recommendedName>
</protein>
<feature type="compositionally biased region" description="Low complexity" evidence="1">
    <location>
        <begin position="422"/>
        <end position="445"/>
    </location>
</feature>
<evidence type="ECO:0000313" key="3">
    <source>
        <dbReference type="EMBL" id="OHT00625.1"/>
    </source>
</evidence>
<dbReference type="PROSITE" id="PS50011">
    <property type="entry name" value="PROTEIN_KINASE_DOM"/>
    <property type="match status" value="1"/>
</dbReference>
<name>A0A1J4JNC3_9EUKA</name>
<dbReference type="GO" id="GO:0005524">
    <property type="term" value="F:ATP binding"/>
    <property type="evidence" value="ECO:0007669"/>
    <property type="project" value="InterPro"/>
</dbReference>
<dbReference type="EMBL" id="MLAK01000946">
    <property type="protein sequence ID" value="OHT00625.1"/>
    <property type="molecule type" value="Genomic_DNA"/>
</dbReference>
<dbReference type="InterPro" id="IPR011009">
    <property type="entry name" value="Kinase-like_dom_sf"/>
</dbReference>
<dbReference type="InterPro" id="IPR011989">
    <property type="entry name" value="ARM-like"/>
</dbReference>
<dbReference type="AlphaFoldDB" id="A0A1J4JNC3"/>
<feature type="domain" description="Protein kinase" evidence="2">
    <location>
        <begin position="203"/>
        <end position="543"/>
    </location>
</feature>
<dbReference type="InterPro" id="IPR001245">
    <property type="entry name" value="Ser-Thr/Tyr_kinase_cat_dom"/>
</dbReference>
<evidence type="ECO:0000259" key="2">
    <source>
        <dbReference type="PROSITE" id="PS50011"/>
    </source>
</evidence>
<keyword evidence="4" id="KW-1185">Reference proteome</keyword>
<sequence>MTNFQPSDTWNDFLEGVKIEIEQVSNGIYHLFMHRKKFFRLDDELHQLLKNLTHYVSDCRTIGQHEFTHFQKLLEILINLNILINELSDNMFSRTIKQKGEDFLENIIDVILTFINEFNISSSALELPTLQIDEWMLRQRDDYEDLQLLYFYLQANKNPNKDLINRLKPKFEDPARSITSKEVVKAISAACPKAIMKKEQIDIQTNICLHHGSQYNVYYGILKDTQKIVSVEMYHPPAFTKEEFNVFIEKVKMMSFLDHFSIVKLVGVLPTEPFCIIREFMAKNSLDKILRGLNYKYNASKRTVIALGIAYAMRYLHSKNIIHSSLKASDVYIDACDFPRVLCGTSLKKLGTVVNILDANKDDIYPWTAPELIATSPYISASNSSSIPTINNIPKPPLPINLINNSNSQSSNLKVAISEGGNKSASTNKTSSTNSSTTAVNSSSAQNKKRKYKKGQVIVDQKVDVYSYGVLLWELLTKDTAYSGLSSTQIAHEVVNNDQRPLIPQNCPRNLSKLIQSCWHKDPLRRPDFAQICEMFENGEVSFPDSNFQTTQNFVHITSNMEKINYTSESVKELVEQFMNNGKIEDDELISKLLEILHEEEMDSSSSNSEYLDSYQNENSNVYLFNENSLLKLSWFLLSSKLKARMVASELFKFINENKIADSDTSMASIIPNLILSLNQSSNDKLTLNLLNLLIDMIVDNTSCCLTINKLDAPSTLIELFFSKECPEVVLAALSFITEYLVKFYAPNEFVALFLTHLVNINNLGFDFNKEHVGISMKIINDLYLMSKNDRLFTLMSVNQRAIEALVPFLESTTDGVVISCLRLLFTLVAESNYIFYSLKLFVKIAELMISENPPIHAISCAVLSKIVPLLDDLSFIPLNIIEYLGQNMTAHSLRFFGALSVTHNGAILNQKVLTYILDKMLTGNDEERELAGYVLESQSSQTPFNEVLINAIPIFFDKLDEGSNVQGCLLFLSNVALDPQGAKKCYENIDRLLSEMTAANTIAANAVIRTLLQYEVFPQFVTNVELIRSVINKTLDFWTSNLFDEMVKIYDVLSLSKAGRKTLYQYNIGDRIKKKIQTAELSPDTSALAKRIISRL</sequence>
<dbReference type="GO" id="GO:0004674">
    <property type="term" value="F:protein serine/threonine kinase activity"/>
    <property type="evidence" value="ECO:0007669"/>
    <property type="project" value="TreeGrafter"/>
</dbReference>
<dbReference type="Gene3D" id="1.25.10.10">
    <property type="entry name" value="Leucine-rich Repeat Variant"/>
    <property type="match status" value="1"/>
</dbReference>
<gene>
    <name evidence="3" type="ORF">TRFO_32646</name>
</gene>
<evidence type="ECO:0000256" key="1">
    <source>
        <dbReference type="SAM" id="MobiDB-lite"/>
    </source>
</evidence>